<dbReference type="CDD" id="cd04275">
    <property type="entry name" value="ZnMc_pappalysin_like"/>
    <property type="match status" value="1"/>
</dbReference>
<dbReference type="EMBL" id="LQRT01000024">
    <property type="protein sequence ID" value="KZS39595.1"/>
    <property type="molecule type" value="Genomic_DNA"/>
</dbReference>
<dbReference type="PANTHER" id="PTHR47466:SF1">
    <property type="entry name" value="METALLOPROTEASE MEP1 (AFU_ORTHOLOGUE AFUA_1G07730)-RELATED"/>
    <property type="match status" value="1"/>
</dbReference>
<evidence type="ECO:0000256" key="7">
    <source>
        <dbReference type="ARBA" id="ARBA00023049"/>
    </source>
</evidence>
<keyword evidence="5" id="KW-0378">Hydrolase</keyword>
<proteinExistence type="inferred from homology"/>
<name>A0A162Z728_9FLAO</name>
<keyword evidence="6" id="KW-0862">Zinc</keyword>
<dbReference type="Gene3D" id="3.40.390.10">
    <property type="entry name" value="Collagenase (Catalytic Domain)"/>
    <property type="match status" value="1"/>
</dbReference>
<comment type="similarity">
    <text evidence="1">Belongs to the peptidase M43B family.</text>
</comment>
<dbReference type="GO" id="GO:0008237">
    <property type="term" value="F:metallopeptidase activity"/>
    <property type="evidence" value="ECO:0007669"/>
    <property type="project" value="UniProtKB-KW"/>
</dbReference>
<accession>A0A162Z728</accession>
<evidence type="ECO:0000259" key="9">
    <source>
        <dbReference type="Pfam" id="PF05572"/>
    </source>
</evidence>
<evidence type="ECO:0000256" key="2">
    <source>
        <dbReference type="ARBA" id="ARBA00022670"/>
    </source>
</evidence>
<dbReference type="GO" id="GO:0046872">
    <property type="term" value="F:metal ion binding"/>
    <property type="evidence" value="ECO:0007669"/>
    <property type="project" value="UniProtKB-KW"/>
</dbReference>
<dbReference type="SUPFAM" id="SSF55486">
    <property type="entry name" value="Metalloproteases ('zincins'), catalytic domain"/>
    <property type="match status" value="1"/>
</dbReference>
<dbReference type="RefSeq" id="WP_066315210.1">
    <property type="nucleotide sequence ID" value="NZ_LQRT01000024.1"/>
</dbReference>
<evidence type="ECO:0000256" key="8">
    <source>
        <dbReference type="ARBA" id="ARBA00023157"/>
    </source>
</evidence>
<dbReference type="Proteomes" id="UP000076715">
    <property type="component" value="Unassembled WGS sequence"/>
</dbReference>
<organism evidence="10 11">
    <name type="scientific">Aquimarina aggregata</name>
    <dbReference type="NCBI Taxonomy" id="1642818"/>
    <lineage>
        <taxon>Bacteria</taxon>
        <taxon>Pseudomonadati</taxon>
        <taxon>Bacteroidota</taxon>
        <taxon>Flavobacteriia</taxon>
        <taxon>Flavobacteriales</taxon>
        <taxon>Flavobacteriaceae</taxon>
        <taxon>Aquimarina</taxon>
    </lineage>
</organism>
<evidence type="ECO:0000313" key="11">
    <source>
        <dbReference type="Proteomes" id="UP000076715"/>
    </source>
</evidence>
<keyword evidence="4" id="KW-0732">Signal</keyword>
<dbReference type="Pfam" id="PF05572">
    <property type="entry name" value="Peptidase_M43"/>
    <property type="match status" value="1"/>
</dbReference>
<keyword evidence="11" id="KW-1185">Reference proteome</keyword>
<evidence type="ECO:0000256" key="4">
    <source>
        <dbReference type="ARBA" id="ARBA00022729"/>
    </source>
</evidence>
<dbReference type="PANTHER" id="PTHR47466">
    <property type="match status" value="1"/>
</dbReference>
<dbReference type="PROSITE" id="PS51257">
    <property type="entry name" value="PROKAR_LIPOPROTEIN"/>
    <property type="match status" value="1"/>
</dbReference>
<gene>
    <name evidence="10" type="ORF">AWE51_08060</name>
</gene>
<keyword evidence="3" id="KW-0479">Metal-binding</keyword>
<sequence>MIPKTPINAFIALLISVLTISCIDSKKEDDEEANNLKEIAAVDQTRKRPTRTCSTMDILKKHLTETPDLRAKMITIEKQCEAFIKSRKSGETKDLNTISIPIIVHVIYNNENENISDTQIKSQIDILNQDFTKTNLDRDQVPQEFLPLAANIQINFNLEKVIRVSSERTEWGTGDEMKFSSSGGSNVVTPQSHLNIWVCNIGEEALGYAQFPGDNPLTDGIVISPQYFGSEGYVLSPFDRGRTATHEVGHWLNLRHIWGDGRCMKDDYVDDTPSADQPNYGCPEYPVLSCNTNDMSMNYMDYVDDTCMYMFSKGQKDRMRAVFAEGGPRQSFIK</sequence>
<dbReference type="InterPro" id="IPR024079">
    <property type="entry name" value="MetalloPept_cat_dom_sf"/>
</dbReference>
<protein>
    <submittedName>
        <fullName evidence="10">Peptidase</fullName>
    </submittedName>
</protein>
<feature type="domain" description="Peptidase M43 pregnancy-associated plasma-A" evidence="9">
    <location>
        <begin position="239"/>
        <end position="323"/>
    </location>
</feature>
<reference evidence="10 11" key="1">
    <citation type="submission" date="2016-01" db="EMBL/GenBank/DDBJ databases">
        <title>The draft genome sequence of Aquimarina sp. RZW4-3-2.</title>
        <authorList>
            <person name="Wang Y."/>
        </authorList>
    </citation>
    <scope>NUCLEOTIDE SEQUENCE [LARGE SCALE GENOMIC DNA]</scope>
    <source>
        <strain evidence="10 11">RZW4-3-2</strain>
    </source>
</reference>
<evidence type="ECO:0000256" key="1">
    <source>
        <dbReference type="ARBA" id="ARBA00008721"/>
    </source>
</evidence>
<keyword evidence="2" id="KW-0645">Protease</keyword>
<evidence type="ECO:0000313" key="10">
    <source>
        <dbReference type="EMBL" id="KZS39595.1"/>
    </source>
</evidence>
<dbReference type="InterPro" id="IPR008754">
    <property type="entry name" value="Peptidase_M43"/>
</dbReference>
<evidence type="ECO:0000256" key="6">
    <source>
        <dbReference type="ARBA" id="ARBA00022833"/>
    </source>
</evidence>
<keyword evidence="7" id="KW-0482">Metalloprotease</keyword>
<dbReference type="GO" id="GO:0006508">
    <property type="term" value="P:proteolysis"/>
    <property type="evidence" value="ECO:0007669"/>
    <property type="project" value="UniProtKB-KW"/>
</dbReference>
<comment type="caution">
    <text evidence="10">The sequence shown here is derived from an EMBL/GenBank/DDBJ whole genome shotgun (WGS) entry which is preliminary data.</text>
</comment>
<dbReference type="OrthoDB" id="6278496at2"/>
<dbReference type="AlphaFoldDB" id="A0A162Z728"/>
<evidence type="ECO:0000256" key="3">
    <source>
        <dbReference type="ARBA" id="ARBA00022723"/>
    </source>
</evidence>
<evidence type="ECO:0000256" key="5">
    <source>
        <dbReference type="ARBA" id="ARBA00022801"/>
    </source>
</evidence>
<keyword evidence="8" id="KW-1015">Disulfide bond</keyword>
<dbReference type="STRING" id="1642818.AWE51_08060"/>